<name>A0A328ABV4_9CAUL</name>
<protein>
    <recommendedName>
        <fullName evidence="4">DUF1648 domain-containing protein</fullName>
    </recommendedName>
</protein>
<dbReference type="AlphaFoldDB" id="A0A328ABV4"/>
<evidence type="ECO:0000313" key="2">
    <source>
        <dbReference type="EMBL" id="RAK52089.1"/>
    </source>
</evidence>
<proteinExistence type="predicted"/>
<sequence length="110" mass="11725">MAEASIAVIGVLLLTLASFWADRRFRGYDRLPMQWSMTGAVNWTAPRRLALAFTPALGALVLGATAGAALLGVPPRPGQEALVVPVLIMMAAGLLAAHGLHLWLIQRSLR</sequence>
<dbReference type="Proteomes" id="UP000249725">
    <property type="component" value="Unassembled WGS sequence"/>
</dbReference>
<keyword evidence="1" id="KW-1133">Transmembrane helix</keyword>
<dbReference type="RefSeq" id="WP_111515413.1">
    <property type="nucleotide sequence ID" value="NZ_QFYR01000003.1"/>
</dbReference>
<keyword evidence="3" id="KW-1185">Reference proteome</keyword>
<evidence type="ECO:0000256" key="1">
    <source>
        <dbReference type="SAM" id="Phobius"/>
    </source>
</evidence>
<keyword evidence="1" id="KW-0472">Membrane</keyword>
<accession>A0A328ABV4</accession>
<dbReference type="EMBL" id="QFYR01000003">
    <property type="protein sequence ID" value="RAK52089.1"/>
    <property type="molecule type" value="Genomic_DNA"/>
</dbReference>
<dbReference type="OrthoDB" id="8003659at2"/>
<evidence type="ECO:0000313" key="3">
    <source>
        <dbReference type="Proteomes" id="UP000249725"/>
    </source>
</evidence>
<feature type="transmembrane region" description="Helical" evidence="1">
    <location>
        <begin position="49"/>
        <end position="71"/>
    </location>
</feature>
<reference evidence="3" key="1">
    <citation type="submission" date="2018-05" db="EMBL/GenBank/DDBJ databases">
        <authorList>
            <person name="Li X."/>
        </authorList>
    </citation>
    <scope>NUCLEOTIDE SEQUENCE [LARGE SCALE GENOMIC DNA]</scope>
    <source>
        <strain evidence="3">YIM 73061</strain>
    </source>
</reference>
<gene>
    <name evidence="2" type="ORF">DJ018_13115</name>
</gene>
<feature type="transmembrane region" description="Helical" evidence="1">
    <location>
        <begin position="83"/>
        <end position="105"/>
    </location>
</feature>
<keyword evidence="1" id="KW-0812">Transmembrane</keyword>
<evidence type="ECO:0008006" key="4">
    <source>
        <dbReference type="Google" id="ProtNLM"/>
    </source>
</evidence>
<comment type="caution">
    <text evidence="2">The sequence shown here is derived from an EMBL/GenBank/DDBJ whole genome shotgun (WGS) entry which is preliminary data.</text>
</comment>
<organism evidence="2 3">
    <name type="scientific">Phenylobacterium deserti</name>
    <dbReference type="NCBI Taxonomy" id="1914756"/>
    <lineage>
        <taxon>Bacteria</taxon>
        <taxon>Pseudomonadati</taxon>
        <taxon>Pseudomonadota</taxon>
        <taxon>Alphaproteobacteria</taxon>
        <taxon>Caulobacterales</taxon>
        <taxon>Caulobacteraceae</taxon>
        <taxon>Phenylobacterium</taxon>
    </lineage>
</organism>